<evidence type="ECO:0000256" key="3">
    <source>
        <dbReference type="ARBA" id="ARBA00022679"/>
    </source>
</evidence>
<dbReference type="PIRSF" id="PIRSF015665">
    <property type="entry name" value="CHOPT"/>
    <property type="match status" value="1"/>
</dbReference>
<comment type="catalytic activity">
    <reaction evidence="9">
        <text>1-hexadecanoyl-2-(4Z,7Z,10Z,13Z,16Z,19Z-docosahexaenoyl)-sn-glycerol + CDP-choline = 1-hexadecanoyl-2-(4Z,7Z,10Z,13Z,16Z,19Z-docosahexaenoyl)-sn-glycero-3-phosphocholine + CMP + H(+)</text>
        <dbReference type="Rhea" id="RHEA:54332"/>
        <dbReference type="ChEBI" id="CHEBI:15378"/>
        <dbReference type="ChEBI" id="CHEBI:58779"/>
        <dbReference type="ChEBI" id="CHEBI:60377"/>
        <dbReference type="ChEBI" id="CHEBI:74963"/>
        <dbReference type="ChEBI" id="CHEBI:82949"/>
    </reaction>
    <physiologicalReaction direction="left-to-right" evidence="9">
        <dbReference type="Rhea" id="RHEA:54333"/>
    </physiologicalReaction>
</comment>
<feature type="transmembrane region" description="Helical" evidence="16">
    <location>
        <begin position="336"/>
        <end position="362"/>
    </location>
</feature>
<dbReference type="InterPro" id="IPR048254">
    <property type="entry name" value="CDP_ALCOHOL_P_TRANSF_CS"/>
</dbReference>
<dbReference type="InterPro" id="IPR043130">
    <property type="entry name" value="CDP-OH_PTrfase_TM_dom"/>
</dbReference>
<reference evidence="17" key="1">
    <citation type="submission" date="2021-03" db="EMBL/GenBank/DDBJ databases">
        <title>Chromosome level genome of the anhydrobiotic midge Polypedilum vanderplanki.</title>
        <authorList>
            <person name="Yoshida Y."/>
            <person name="Kikawada T."/>
            <person name="Gusev O."/>
        </authorList>
    </citation>
    <scope>NUCLEOTIDE SEQUENCE</scope>
    <source>
        <strain evidence="17">NIAS01</strain>
        <tissue evidence="17">Whole body or cell culture</tissue>
    </source>
</reference>
<dbReference type="GO" id="GO:0006646">
    <property type="term" value="P:phosphatidylethanolamine biosynthetic process"/>
    <property type="evidence" value="ECO:0007669"/>
    <property type="project" value="TreeGrafter"/>
</dbReference>
<evidence type="ECO:0000256" key="11">
    <source>
        <dbReference type="ARBA" id="ARBA00036890"/>
    </source>
</evidence>
<keyword evidence="5 16" id="KW-1133">Transmembrane helix</keyword>
<organism evidence="17 18">
    <name type="scientific">Polypedilum vanderplanki</name>
    <name type="common">Sleeping chironomid midge</name>
    <dbReference type="NCBI Taxonomy" id="319348"/>
    <lineage>
        <taxon>Eukaryota</taxon>
        <taxon>Metazoa</taxon>
        <taxon>Ecdysozoa</taxon>
        <taxon>Arthropoda</taxon>
        <taxon>Hexapoda</taxon>
        <taxon>Insecta</taxon>
        <taxon>Pterygota</taxon>
        <taxon>Neoptera</taxon>
        <taxon>Endopterygota</taxon>
        <taxon>Diptera</taxon>
        <taxon>Nematocera</taxon>
        <taxon>Chironomoidea</taxon>
        <taxon>Chironomidae</taxon>
        <taxon>Chironominae</taxon>
        <taxon>Polypedilum</taxon>
        <taxon>Polypedilum</taxon>
    </lineage>
</organism>
<comment type="catalytic activity">
    <reaction evidence="11">
        <text>1-hexadecanoyl-2-(9Z-octadecenoyl)-sn-glycerol + CDP-choline = 1-hexadecanoyl-2-(9Z-octadecenoyl)-sn-glycero-3-phosphocholine + CMP + H(+)</text>
        <dbReference type="Rhea" id="RHEA:54244"/>
        <dbReference type="ChEBI" id="CHEBI:15378"/>
        <dbReference type="ChEBI" id="CHEBI:58779"/>
        <dbReference type="ChEBI" id="CHEBI:60377"/>
        <dbReference type="ChEBI" id="CHEBI:73001"/>
        <dbReference type="ChEBI" id="CHEBI:75466"/>
    </reaction>
    <physiologicalReaction direction="left-to-right" evidence="11">
        <dbReference type="Rhea" id="RHEA:54245"/>
    </physiologicalReaction>
</comment>
<sequence length="386" mass="43178">MIVWYKKDILSKTQLKKLSEHKYNCESNSVCDKLLQPWWCYLVSKTPLFVAPNLLTIIGLLVNIITSLLLLYHAPDAKAEAPRWCYLSCAVGLFVYQSLDAIDGKQARRTNTSSPLGELFDHGCDSISTVFVSIAACCAGGLGHHPIAMLLNCATAIILFYVAHWQTYITGVLRFGKFDVTEAQLCIMAIHLVSFFFGPQAWHVQIFGGIQLWFLMASFSLITALLVLINFAQTIRKGGIGKNGSTVAGTSIIAPILPFLLVVIPAFIISEKSRSQVYLNHPVLYLLTFGVLAAKVSCRLVVAHMSKSEMNLLDSGLVGPLILFLNQYFNEFFNEYYILWLAFLWCTYDLIGYCSTVCLEMVSYLNIHLFKIPYPPKSNKVANSRK</sequence>
<keyword evidence="18" id="KW-1185">Reference proteome</keyword>
<keyword evidence="7" id="KW-0444">Lipid biosynthesis</keyword>
<dbReference type="EMBL" id="JADBJN010000002">
    <property type="protein sequence ID" value="KAG5678445.1"/>
    <property type="molecule type" value="Genomic_DNA"/>
</dbReference>
<proteinExistence type="inferred from homology"/>
<evidence type="ECO:0000256" key="12">
    <source>
        <dbReference type="ARBA" id="ARBA00037890"/>
    </source>
</evidence>
<evidence type="ECO:0000256" key="10">
    <source>
        <dbReference type="ARBA" id="ARBA00036651"/>
    </source>
</evidence>
<evidence type="ECO:0000256" key="15">
    <source>
        <dbReference type="RuleBase" id="RU003750"/>
    </source>
</evidence>
<dbReference type="GO" id="GO:0004142">
    <property type="term" value="F:diacylglycerol cholinephosphotransferase activity"/>
    <property type="evidence" value="ECO:0007669"/>
    <property type="project" value="UniProtKB-EC"/>
</dbReference>
<comment type="catalytic activity">
    <reaction evidence="10">
        <text>1,2-dioctanoyl-sn-glycerol + CDP-choline = 1,2-dioctanoyl-sn-glycero-3-phosphocholine + CMP + H(+)</text>
        <dbReference type="Rhea" id="RHEA:54232"/>
        <dbReference type="ChEBI" id="CHEBI:15378"/>
        <dbReference type="ChEBI" id="CHEBI:58779"/>
        <dbReference type="ChEBI" id="CHEBI:60377"/>
        <dbReference type="ChEBI" id="CHEBI:76979"/>
        <dbReference type="ChEBI" id="CHEBI:78228"/>
    </reaction>
    <physiologicalReaction direction="left-to-right" evidence="10">
        <dbReference type="Rhea" id="RHEA:54233"/>
    </physiologicalReaction>
</comment>
<keyword evidence="8" id="KW-1208">Phospholipid metabolism</keyword>
<comment type="pathway">
    <text evidence="12">Phospholipid metabolism; phosphatidylcholine biosynthesis; phosphatidylcholine from phosphocholine: step 2/2.</text>
</comment>
<dbReference type="PANTHER" id="PTHR10414">
    <property type="entry name" value="ETHANOLAMINEPHOSPHOTRANSFERASE"/>
    <property type="match status" value="1"/>
</dbReference>
<feature type="transmembrane region" description="Helical" evidence="16">
    <location>
        <begin position="252"/>
        <end position="270"/>
    </location>
</feature>
<dbReference type="GO" id="GO:0004307">
    <property type="term" value="F:ethanolaminephosphotransferase activity"/>
    <property type="evidence" value="ECO:0007669"/>
    <property type="project" value="TreeGrafter"/>
</dbReference>
<dbReference type="PROSITE" id="PS00379">
    <property type="entry name" value="CDP_ALCOHOL_P_TRANSF"/>
    <property type="match status" value="1"/>
</dbReference>
<feature type="transmembrane region" description="Helical" evidence="16">
    <location>
        <begin position="48"/>
        <end position="72"/>
    </location>
</feature>
<accession>A0A9J6C945</accession>
<feature type="transmembrane region" description="Helical" evidence="16">
    <location>
        <begin position="210"/>
        <end position="231"/>
    </location>
</feature>
<dbReference type="GO" id="GO:0005794">
    <property type="term" value="C:Golgi apparatus"/>
    <property type="evidence" value="ECO:0007669"/>
    <property type="project" value="TreeGrafter"/>
</dbReference>
<dbReference type="EC" id="2.7.8.2" evidence="13"/>
<dbReference type="InterPro" id="IPR000462">
    <property type="entry name" value="CDP-OH_P_trans"/>
</dbReference>
<dbReference type="FunFam" id="1.20.120.1760:FF:000002">
    <property type="entry name" value="Choline/ethanolamine phosphotransferase 1"/>
    <property type="match status" value="1"/>
</dbReference>
<evidence type="ECO:0000256" key="5">
    <source>
        <dbReference type="ARBA" id="ARBA00022989"/>
    </source>
</evidence>
<evidence type="ECO:0000256" key="1">
    <source>
        <dbReference type="ARBA" id="ARBA00004141"/>
    </source>
</evidence>
<name>A0A9J6C945_POLVA</name>
<feature type="transmembrane region" description="Helical" evidence="16">
    <location>
        <begin position="149"/>
        <end position="173"/>
    </location>
</feature>
<evidence type="ECO:0000313" key="17">
    <source>
        <dbReference type="EMBL" id="KAG5678445.1"/>
    </source>
</evidence>
<keyword evidence="7" id="KW-0443">Lipid metabolism</keyword>
<feature type="transmembrane region" description="Helical" evidence="16">
    <location>
        <begin position="282"/>
        <end position="302"/>
    </location>
</feature>
<dbReference type="PANTHER" id="PTHR10414:SF37">
    <property type="entry name" value="BB IN A BOXCAR, ISOFORM C"/>
    <property type="match status" value="1"/>
</dbReference>
<keyword evidence="7" id="KW-0594">Phospholipid biosynthesis</keyword>
<dbReference type="Gene3D" id="1.20.120.1760">
    <property type="match status" value="1"/>
</dbReference>
<feature type="transmembrane region" description="Helical" evidence="16">
    <location>
        <begin position="185"/>
        <end position="204"/>
    </location>
</feature>
<evidence type="ECO:0000256" key="4">
    <source>
        <dbReference type="ARBA" id="ARBA00022692"/>
    </source>
</evidence>
<evidence type="ECO:0000313" key="18">
    <source>
        <dbReference type="Proteomes" id="UP001107558"/>
    </source>
</evidence>
<evidence type="ECO:0000256" key="8">
    <source>
        <dbReference type="ARBA" id="ARBA00023264"/>
    </source>
</evidence>
<comment type="subcellular location">
    <subcellularLocation>
        <location evidence="1">Membrane</location>
        <topology evidence="1">Multi-pass membrane protein</topology>
    </subcellularLocation>
</comment>
<comment type="similarity">
    <text evidence="2 15">Belongs to the CDP-alcohol phosphatidyltransferase class-I family.</text>
</comment>
<evidence type="ECO:0000256" key="14">
    <source>
        <dbReference type="ARBA" id="ARBA00048570"/>
    </source>
</evidence>
<comment type="catalytic activity">
    <reaction evidence="14">
        <text>CDP-choline + a 1,2-diacyl-sn-glycerol = a 1,2-diacyl-sn-glycero-3-phosphocholine + CMP + H(+)</text>
        <dbReference type="Rhea" id="RHEA:32939"/>
        <dbReference type="ChEBI" id="CHEBI:15378"/>
        <dbReference type="ChEBI" id="CHEBI:17815"/>
        <dbReference type="ChEBI" id="CHEBI:57643"/>
        <dbReference type="ChEBI" id="CHEBI:58779"/>
        <dbReference type="ChEBI" id="CHEBI:60377"/>
        <dbReference type="EC" id="2.7.8.2"/>
    </reaction>
    <physiologicalReaction direction="left-to-right" evidence="14">
        <dbReference type="Rhea" id="RHEA:32940"/>
    </physiologicalReaction>
</comment>
<evidence type="ECO:0000256" key="16">
    <source>
        <dbReference type="SAM" id="Phobius"/>
    </source>
</evidence>
<protein>
    <recommendedName>
        <fullName evidence="13">diacylglycerol cholinephosphotransferase</fullName>
        <ecNumber evidence="13">2.7.8.2</ecNumber>
    </recommendedName>
</protein>
<keyword evidence="4 16" id="KW-0812">Transmembrane</keyword>
<evidence type="ECO:0000256" key="6">
    <source>
        <dbReference type="ARBA" id="ARBA00023136"/>
    </source>
</evidence>
<dbReference type="InterPro" id="IPR014472">
    <property type="entry name" value="CHOPT"/>
</dbReference>
<dbReference type="Pfam" id="PF01066">
    <property type="entry name" value="CDP-OH_P_transf"/>
    <property type="match status" value="1"/>
</dbReference>
<dbReference type="AlphaFoldDB" id="A0A9J6C945"/>
<dbReference type="GO" id="GO:0005789">
    <property type="term" value="C:endoplasmic reticulum membrane"/>
    <property type="evidence" value="ECO:0007669"/>
    <property type="project" value="TreeGrafter"/>
</dbReference>
<gene>
    <name evidence="17" type="ORF">PVAND_008118</name>
</gene>
<dbReference type="Proteomes" id="UP001107558">
    <property type="component" value="Chromosome 2"/>
</dbReference>
<keyword evidence="6 16" id="KW-0472">Membrane</keyword>
<dbReference type="OrthoDB" id="196717at2759"/>
<evidence type="ECO:0000256" key="9">
    <source>
        <dbReference type="ARBA" id="ARBA00036100"/>
    </source>
</evidence>
<evidence type="ECO:0000256" key="13">
    <source>
        <dbReference type="ARBA" id="ARBA00038987"/>
    </source>
</evidence>
<evidence type="ECO:0000256" key="2">
    <source>
        <dbReference type="ARBA" id="ARBA00010441"/>
    </source>
</evidence>
<comment type="caution">
    <text evidence="17">The sequence shown here is derived from an EMBL/GenBank/DDBJ whole genome shotgun (WGS) entry which is preliminary data.</text>
</comment>
<evidence type="ECO:0000256" key="7">
    <source>
        <dbReference type="ARBA" id="ARBA00023209"/>
    </source>
</evidence>
<keyword evidence="3 15" id="KW-0808">Transferase</keyword>